<feature type="transmembrane region" description="Helical" evidence="2">
    <location>
        <begin position="304"/>
        <end position="322"/>
    </location>
</feature>
<evidence type="ECO:0000313" key="4">
    <source>
        <dbReference type="Proteomes" id="UP001180715"/>
    </source>
</evidence>
<protein>
    <recommendedName>
        <fullName evidence="5">ABC transporter permease</fullName>
    </recommendedName>
</protein>
<keyword evidence="2" id="KW-1133">Transmembrane helix</keyword>
<dbReference type="EMBL" id="JAVDXX010000001">
    <property type="protein sequence ID" value="MDR7292852.1"/>
    <property type="molecule type" value="Genomic_DNA"/>
</dbReference>
<feature type="transmembrane region" description="Helical" evidence="2">
    <location>
        <begin position="214"/>
        <end position="236"/>
    </location>
</feature>
<name>A0ABU1YWV6_9MICC</name>
<feature type="transmembrane region" description="Helical" evidence="2">
    <location>
        <begin position="243"/>
        <end position="264"/>
    </location>
</feature>
<keyword evidence="2" id="KW-0812">Transmembrane</keyword>
<sequence>MPTTQSNTPETVQQDTTKKRRLGPGAITALVSTVIALMLLAFITPAINSGANNLPLAVSAPEPVKAALTEKIEESGAFEVIDADSPEDATAKVENRETIGAIAATPTGTTITIASGAGAPYAAALKGMSTQLEASGQNVTVNDVAPMTPEDPQGVGLNSALLPLIFGGMASAVLLAAQLTSATKRTAGAVGVAVFGGLIAAAILQPWFHAVDGNFWLLWTGLSLGILAISATILGLHSVMGFAGVGLGAVLMLFISNPLSGFMAGPQWLPDGWGTFGQLMPVGASGTFLRSAAYFDGNGLGGSAWVLLAWIGVGVILMAIGARRTRASR</sequence>
<feature type="transmembrane region" description="Helical" evidence="2">
    <location>
        <begin position="26"/>
        <end position="47"/>
    </location>
</feature>
<feature type="transmembrane region" description="Helical" evidence="2">
    <location>
        <begin position="189"/>
        <end position="208"/>
    </location>
</feature>
<feature type="compositionally biased region" description="Polar residues" evidence="1">
    <location>
        <begin position="1"/>
        <end position="15"/>
    </location>
</feature>
<dbReference type="Proteomes" id="UP001180715">
    <property type="component" value="Unassembled WGS sequence"/>
</dbReference>
<keyword evidence="2" id="KW-0472">Membrane</keyword>
<accession>A0ABU1YWV6</accession>
<feature type="transmembrane region" description="Helical" evidence="2">
    <location>
        <begin position="155"/>
        <end position="177"/>
    </location>
</feature>
<evidence type="ECO:0000313" key="3">
    <source>
        <dbReference type="EMBL" id="MDR7292852.1"/>
    </source>
</evidence>
<proteinExistence type="predicted"/>
<reference evidence="3" key="1">
    <citation type="submission" date="2023-07" db="EMBL/GenBank/DDBJ databases">
        <title>Sequencing the genomes of 1000 actinobacteria strains.</title>
        <authorList>
            <person name="Klenk H.-P."/>
        </authorList>
    </citation>
    <scope>NUCLEOTIDE SEQUENCE</scope>
    <source>
        <strain evidence="3">DSM 13068</strain>
    </source>
</reference>
<comment type="caution">
    <text evidence="3">The sequence shown here is derived from an EMBL/GenBank/DDBJ whole genome shotgun (WGS) entry which is preliminary data.</text>
</comment>
<evidence type="ECO:0008006" key="5">
    <source>
        <dbReference type="Google" id="ProtNLM"/>
    </source>
</evidence>
<evidence type="ECO:0000256" key="2">
    <source>
        <dbReference type="SAM" id="Phobius"/>
    </source>
</evidence>
<keyword evidence="4" id="KW-1185">Reference proteome</keyword>
<evidence type="ECO:0000256" key="1">
    <source>
        <dbReference type="SAM" id="MobiDB-lite"/>
    </source>
</evidence>
<gene>
    <name evidence="3" type="ORF">J2S67_000120</name>
</gene>
<feature type="region of interest" description="Disordered" evidence="1">
    <location>
        <begin position="1"/>
        <end position="20"/>
    </location>
</feature>
<dbReference type="RefSeq" id="WP_310245306.1">
    <property type="nucleotide sequence ID" value="NZ_JAVDXX010000001.1"/>
</dbReference>
<organism evidence="3 4">
    <name type="scientific">Pseudoglutamicibacter albus</name>
    <dbReference type="NCBI Taxonomy" id="98671"/>
    <lineage>
        <taxon>Bacteria</taxon>
        <taxon>Bacillati</taxon>
        <taxon>Actinomycetota</taxon>
        <taxon>Actinomycetes</taxon>
        <taxon>Micrococcales</taxon>
        <taxon>Micrococcaceae</taxon>
        <taxon>Pseudoglutamicibacter</taxon>
    </lineage>
</organism>